<evidence type="ECO:0000313" key="3">
    <source>
        <dbReference type="Proteomes" id="UP000838756"/>
    </source>
</evidence>
<keyword evidence="3" id="KW-1185">Reference proteome</keyword>
<comment type="caution">
    <text evidence="2">The sequence shown here is derived from an EMBL/GenBank/DDBJ whole genome shotgun (WGS) entry which is preliminary data.</text>
</comment>
<evidence type="ECO:0000256" key="1">
    <source>
        <dbReference type="SAM" id="Phobius"/>
    </source>
</evidence>
<feature type="transmembrane region" description="Helical" evidence="1">
    <location>
        <begin position="23"/>
        <end position="41"/>
    </location>
</feature>
<evidence type="ECO:0000313" key="2">
    <source>
        <dbReference type="EMBL" id="CAH2232641.1"/>
    </source>
</evidence>
<keyword evidence="1" id="KW-0472">Membrane</keyword>
<keyword evidence="1" id="KW-1133">Transmembrane helix</keyword>
<dbReference type="Proteomes" id="UP000838756">
    <property type="component" value="Unassembled WGS sequence"/>
</dbReference>
<keyword evidence="1" id="KW-0812">Transmembrane</keyword>
<sequence>MAAYIDMRSISNKVVPAYVVYELRLIVIIFSLLFPIVWRLVTYGRVLLELQEFRALIAAKTTRLRRCKDAVWCLMQPRNRRNRIPSDLGDSKEKKVSRTFMSCLTTLSTVLNNETDSADRKV</sequence>
<organism evidence="2 3">
    <name type="scientific">Pararge aegeria aegeria</name>
    <dbReference type="NCBI Taxonomy" id="348720"/>
    <lineage>
        <taxon>Eukaryota</taxon>
        <taxon>Metazoa</taxon>
        <taxon>Ecdysozoa</taxon>
        <taxon>Arthropoda</taxon>
        <taxon>Hexapoda</taxon>
        <taxon>Insecta</taxon>
        <taxon>Pterygota</taxon>
        <taxon>Neoptera</taxon>
        <taxon>Endopterygota</taxon>
        <taxon>Lepidoptera</taxon>
        <taxon>Glossata</taxon>
        <taxon>Ditrysia</taxon>
        <taxon>Papilionoidea</taxon>
        <taxon>Nymphalidae</taxon>
        <taxon>Satyrinae</taxon>
        <taxon>Satyrini</taxon>
        <taxon>Parargina</taxon>
        <taxon>Pararge</taxon>
    </lineage>
</organism>
<accession>A0A8S4R7D2</accession>
<gene>
    <name evidence="2" type="primary">jg5274</name>
    <name evidence="2" type="ORF">PAEG_LOCUS10869</name>
</gene>
<proteinExistence type="predicted"/>
<dbReference type="AlphaFoldDB" id="A0A8S4R7D2"/>
<protein>
    <submittedName>
        <fullName evidence="2">Jg5274 protein</fullName>
    </submittedName>
</protein>
<reference evidence="2" key="1">
    <citation type="submission" date="2022-03" db="EMBL/GenBank/DDBJ databases">
        <authorList>
            <person name="Lindestad O."/>
        </authorList>
    </citation>
    <scope>NUCLEOTIDE SEQUENCE</scope>
</reference>
<dbReference type="EMBL" id="CAKXAJ010024914">
    <property type="protein sequence ID" value="CAH2232641.1"/>
    <property type="molecule type" value="Genomic_DNA"/>
</dbReference>
<name>A0A8S4R7D2_9NEOP</name>